<reference evidence="1" key="1">
    <citation type="submission" date="2018-02" db="EMBL/GenBank/DDBJ databases">
        <title>Rhizophora mucronata_Transcriptome.</title>
        <authorList>
            <person name="Meera S.P."/>
            <person name="Sreeshan A."/>
            <person name="Augustine A."/>
        </authorList>
    </citation>
    <scope>NUCLEOTIDE SEQUENCE</scope>
    <source>
        <tissue evidence="1">Leaf</tissue>
    </source>
</reference>
<proteinExistence type="predicted"/>
<dbReference type="AlphaFoldDB" id="A0A2P2R1H5"/>
<name>A0A2P2R1H5_RHIMU</name>
<protein>
    <submittedName>
        <fullName evidence="1">Uncharacterized protein</fullName>
    </submittedName>
</protein>
<organism evidence="1">
    <name type="scientific">Rhizophora mucronata</name>
    <name type="common">Asiatic mangrove</name>
    <dbReference type="NCBI Taxonomy" id="61149"/>
    <lineage>
        <taxon>Eukaryota</taxon>
        <taxon>Viridiplantae</taxon>
        <taxon>Streptophyta</taxon>
        <taxon>Embryophyta</taxon>
        <taxon>Tracheophyta</taxon>
        <taxon>Spermatophyta</taxon>
        <taxon>Magnoliopsida</taxon>
        <taxon>eudicotyledons</taxon>
        <taxon>Gunneridae</taxon>
        <taxon>Pentapetalae</taxon>
        <taxon>rosids</taxon>
        <taxon>fabids</taxon>
        <taxon>Malpighiales</taxon>
        <taxon>Rhizophoraceae</taxon>
        <taxon>Rhizophora</taxon>
    </lineage>
</organism>
<evidence type="ECO:0000313" key="1">
    <source>
        <dbReference type="EMBL" id="MBX73103.1"/>
    </source>
</evidence>
<dbReference type="EMBL" id="GGEC01092619">
    <property type="protein sequence ID" value="MBX73103.1"/>
    <property type="molecule type" value="Transcribed_RNA"/>
</dbReference>
<sequence>MEMVPCKQFELLIYHRWTCVFRVWPLHSGVTQQISMLGAIILPIF</sequence>
<accession>A0A2P2R1H5</accession>